<dbReference type="Gene3D" id="3.10.120.10">
    <property type="entry name" value="Cytochrome b5-like heme/steroid binding domain"/>
    <property type="match status" value="1"/>
</dbReference>
<evidence type="ECO:0000256" key="2">
    <source>
        <dbReference type="ARBA" id="ARBA00022723"/>
    </source>
</evidence>
<dbReference type="PROSITE" id="PS50255">
    <property type="entry name" value="CYTOCHROME_B5_2"/>
    <property type="match status" value="1"/>
</dbReference>
<dbReference type="InterPro" id="IPR036400">
    <property type="entry name" value="Cyt_B5-like_heme/steroid_sf"/>
</dbReference>
<keyword evidence="2 5" id="KW-0479">Metal-binding</keyword>
<evidence type="ECO:0000256" key="1">
    <source>
        <dbReference type="ARBA" id="ARBA00022617"/>
    </source>
</evidence>
<organism evidence="8">
    <name type="scientific">Noctiluca scintillans</name>
    <name type="common">Sea sparkle</name>
    <name type="synonym">Red tide dinoflagellate</name>
    <dbReference type="NCBI Taxonomy" id="2966"/>
    <lineage>
        <taxon>Eukaryota</taxon>
        <taxon>Sar</taxon>
        <taxon>Alveolata</taxon>
        <taxon>Dinophyceae</taxon>
        <taxon>Noctilucales</taxon>
        <taxon>Noctilucaceae</taxon>
        <taxon>Noctiluca</taxon>
    </lineage>
</organism>
<proteinExistence type="inferred from homology"/>
<evidence type="ECO:0000256" key="4">
    <source>
        <dbReference type="ARBA" id="ARBA00038168"/>
    </source>
</evidence>
<dbReference type="AlphaFoldDB" id="A0A7S1FKZ6"/>
<dbReference type="SMART" id="SM01117">
    <property type="entry name" value="Cyt-b5"/>
    <property type="match status" value="1"/>
</dbReference>
<dbReference type="GO" id="GO:0046872">
    <property type="term" value="F:metal ion binding"/>
    <property type="evidence" value="ECO:0007669"/>
    <property type="project" value="UniProtKB-UniRule"/>
</dbReference>
<evidence type="ECO:0000256" key="3">
    <source>
        <dbReference type="ARBA" id="ARBA00023004"/>
    </source>
</evidence>
<dbReference type="PANTHER" id="PTHR19359:SF25">
    <property type="entry name" value="CYTOCHROME B5 HEME-BINDING DOMAIN-CONTAINING PROTEIN"/>
    <property type="match status" value="1"/>
</dbReference>
<evidence type="ECO:0000259" key="7">
    <source>
        <dbReference type="PROSITE" id="PS50255"/>
    </source>
</evidence>
<sequence>MAQAHQNLLLDEMFAHTQWSRDRRARAAVGVGTALTTVGLAALIVTRLRRRGRSTVDDQLECWCGRGPAREPVVTCEVPVSHGLDGAAPEMDAVEVPVGLMFECTRLKSALMEHLKVTDDDSLVKALKATWETDEEEAGPTLNLPWMDLSALAQVTYWYDRRPQGMEEPPPETEDDSESRPVASKFGRWTKKISREKVIYGTVALRYRSRGHLGAQVFRRPAGIDVTRLMTLQRAASLSGHDGLLEIVEATIHQLRPTNIARIPWSEVKKHVNQDDLWLMIDGKVYDVTPFLNLHPGGGQLIVDAAGKDATSAFERTHGEGLRYSLRLLNQFFIGECVGAEEAEPAEETQCSQEFLDTLRSITGALHTFDEKSATGEAQGLIR</sequence>
<dbReference type="GO" id="GO:0020037">
    <property type="term" value="F:heme binding"/>
    <property type="evidence" value="ECO:0007669"/>
    <property type="project" value="UniProtKB-UniRule"/>
</dbReference>
<feature type="region of interest" description="Disordered" evidence="6">
    <location>
        <begin position="162"/>
        <end position="182"/>
    </location>
</feature>
<dbReference type="PANTHER" id="PTHR19359">
    <property type="entry name" value="CYTOCHROME B5"/>
    <property type="match status" value="1"/>
</dbReference>
<protein>
    <recommendedName>
        <fullName evidence="7">Cytochrome b5 heme-binding domain-containing protein</fullName>
    </recommendedName>
</protein>
<evidence type="ECO:0000256" key="6">
    <source>
        <dbReference type="SAM" id="MobiDB-lite"/>
    </source>
</evidence>
<accession>A0A7S1FKZ6</accession>
<dbReference type="SUPFAM" id="SSF55856">
    <property type="entry name" value="Cytochrome b5-like heme/steroid binding domain"/>
    <property type="match status" value="1"/>
</dbReference>
<dbReference type="InterPro" id="IPR001199">
    <property type="entry name" value="Cyt_B5-like_heme/steroid-bd"/>
</dbReference>
<keyword evidence="5" id="KW-0812">Transmembrane</keyword>
<gene>
    <name evidence="8" type="ORF">NSCI0253_LOCUS46727</name>
</gene>
<comment type="similarity">
    <text evidence="4 5">Belongs to the cytochrome b5 family.</text>
</comment>
<evidence type="ECO:0000313" key="8">
    <source>
        <dbReference type="EMBL" id="CAD8872370.1"/>
    </source>
</evidence>
<keyword evidence="1 5" id="KW-0349">Heme</keyword>
<dbReference type="InterPro" id="IPR018506">
    <property type="entry name" value="Cyt_B5_heme-BS"/>
</dbReference>
<dbReference type="PRINTS" id="PR00363">
    <property type="entry name" value="CYTOCHROMEB5"/>
</dbReference>
<feature type="domain" description="Cytochrome b5 heme-binding" evidence="7">
    <location>
        <begin position="260"/>
        <end position="338"/>
    </location>
</feature>
<evidence type="ECO:0000256" key="5">
    <source>
        <dbReference type="RuleBase" id="RU362121"/>
    </source>
</evidence>
<reference evidence="8" key="1">
    <citation type="submission" date="2021-01" db="EMBL/GenBank/DDBJ databases">
        <authorList>
            <person name="Corre E."/>
            <person name="Pelletier E."/>
            <person name="Niang G."/>
            <person name="Scheremetjew M."/>
            <person name="Finn R."/>
            <person name="Kale V."/>
            <person name="Holt S."/>
            <person name="Cochrane G."/>
            <person name="Meng A."/>
            <person name="Brown T."/>
            <person name="Cohen L."/>
        </authorList>
    </citation>
    <scope>NUCLEOTIDE SEQUENCE</scope>
</reference>
<keyword evidence="3 5" id="KW-0408">Iron</keyword>
<dbReference type="Pfam" id="PF00173">
    <property type="entry name" value="Cyt-b5"/>
    <property type="match status" value="1"/>
</dbReference>
<dbReference type="GO" id="GO:0016020">
    <property type="term" value="C:membrane"/>
    <property type="evidence" value="ECO:0007669"/>
    <property type="project" value="TreeGrafter"/>
</dbReference>
<name>A0A7S1FKZ6_NOCSC</name>
<dbReference type="EMBL" id="HBFQ01065786">
    <property type="protein sequence ID" value="CAD8872370.1"/>
    <property type="molecule type" value="Transcribed_RNA"/>
</dbReference>
<dbReference type="InterPro" id="IPR050668">
    <property type="entry name" value="Cytochrome_b5"/>
</dbReference>
<keyword evidence="5" id="KW-0472">Membrane</keyword>
<keyword evidence="5" id="KW-1133">Transmembrane helix</keyword>
<dbReference type="PROSITE" id="PS00191">
    <property type="entry name" value="CYTOCHROME_B5_1"/>
    <property type="match status" value="1"/>
</dbReference>
<feature type="transmembrane region" description="Helical" evidence="5">
    <location>
        <begin position="27"/>
        <end position="45"/>
    </location>
</feature>